<evidence type="ECO:0000256" key="1">
    <source>
        <dbReference type="SAM" id="Coils"/>
    </source>
</evidence>
<feature type="coiled-coil region" evidence="1">
    <location>
        <begin position="25"/>
        <end position="52"/>
    </location>
</feature>
<comment type="caution">
    <text evidence="2">The sequence shown here is derived from an EMBL/GenBank/DDBJ whole genome shotgun (WGS) entry which is preliminary data.</text>
</comment>
<evidence type="ECO:0000313" key="2">
    <source>
        <dbReference type="EMBL" id="GGX54733.1"/>
    </source>
</evidence>
<keyword evidence="3" id="KW-1185">Reference proteome</keyword>
<gene>
    <name evidence="2" type="ORF">GCM10010946_36690</name>
</gene>
<keyword evidence="1" id="KW-0175">Coiled coil</keyword>
<reference evidence="3" key="1">
    <citation type="journal article" date="2019" name="Int. J. Syst. Evol. Microbiol.">
        <title>The Global Catalogue of Microorganisms (GCM) 10K type strain sequencing project: providing services to taxonomists for standard genome sequencing and annotation.</title>
        <authorList>
            <consortium name="The Broad Institute Genomics Platform"/>
            <consortium name="The Broad Institute Genome Sequencing Center for Infectious Disease"/>
            <person name="Wu L."/>
            <person name="Ma J."/>
        </authorList>
    </citation>
    <scope>NUCLEOTIDE SEQUENCE [LARGE SCALE GENOMIC DNA]</scope>
    <source>
        <strain evidence="3">KCTC 23917</strain>
    </source>
</reference>
<dbReference type="EMBL" id="BMYU01000015">
    <property type="protein sequence ID" value="GGX54733.1"/>
    <property type="molecule type" value="Genomic_DNA"/>
</dbReference>
<protein>
    <submittedName>
        <fullName evidence="2">Uncharacterized protein</fullName>
    </submittedName>
</protein>
<accession>A0ABQ2Y420</accession>
<proteinExistence type="predicted"/>
<dbReference type="Proteomes" id="UP000653343">
    <property type="component" value="Unassembled WGS sequence"/>
</dbReference>
<evidence type="ECO:0000313" key="3">
    <source>
        <dbReference type="Proteomes" id="UP000653343"/>
    </source>
</evidence>
<organism evidence="2 3">
    <name type="scientific">Undibacterium squillarum</name>
    <dbReference type="NCBI Taxonomy" id="1131567"/>
    <lineage>
        <taxon>Bacteria</taxon>
        <taxon>Pseudomonadati</taxon>
        <taxon>Pseudomonadota</taxon>
        <taxon>Betaproteobacteria</taxon>
        <taxon>Burkholderiales</taxon>
        <taxon>Oxalobacteraceae</taxon>
        <taxon>Undibacterium</taxon>
    </lineage>
</organism>
<sequence>MDRTEVDTITQVKTQHATLEDTVKNTALEAENERLRAQLRDYQERDREARERETWLRSQVDKLTDTVKLIEMAKPQEAEKKPSFLARLFSK</sequence>
<name>A0ABQ2Y420_9BURK</name>